<keyword evidence="2" id="KW-0732">Signal</keyword>
<feature type="chain" id="PRO_5015341141" evidence="2">
    <location>
        <begin position="22"/>
        <end position="106"/>
    </location>
</feature>
<organism evidence="3 4">
    <name type="scientific">Palleronia abyssalis</name>
    <dbReference type="NCBI Taxonomy" id="1501240"/>
    <lineage>
        <taxon>Bacteria</taxon>
        <taxon>Pseudomonadati</taxon>
        <taxon>Pseudomonadota</taxon>
        <taxon>Alphaproteobacteria</taxon>
        <taxon>Rhodobacterales</taxon>
        <taxon>Roseobacteraceae</taxon>
        <taxon>Palleronia</taxon>
    </lineage>
</organism>
<feature type="compositionally biased region" description="Basic residues" evidence="1">
    <location>
        <begin position="74"/>
        <end position="84"/>
    </location>
</feature>
<evidence type="ECO:0000256" key="1">
    <source>
        <dbReference type="SAM" id="MobiDB-lite"/>
    </source>
</evidence>
<proteinExistence type="predicted"/>
<evidence type="ECO:0000256" key="2">
    <source>
        <dbReference type="SAM" id="SignalP"/>
    </source>
</evidence>
<dbReference type="RefSeq" id="WP_181375821.1">
    <property type="nucleotide sequence ID" value="NZ_ONZF01000008.1"/>
</dbReference>
<accession>A0A2R8BZ02</accession>
<feature type="region of interest" description="Disordered" evidence="1">
    <location>
        <begin position="68"/>
        <end position="106"/>
    </location>
</feature>
<reference evidence="3 4" key="1">
    <citation type="submission" date="2018-03" db="EMBL/GenBank/DDBJ databases">
        <authorList>
            <person name="Keele B.F."/>
        </authorList>
    </citation>
    <scope>NUCLEOTIDE SEQUENCE [LARGE SCALE GENOMIC DNA]</scope>
    <source>
        <strain evidence="3 4">CECT 8504</strain>
    </source>
</reference>
<feature type="signal peptide" evidence="2">
    <location>
        <begin position="1"/>
        <end position="21"/>
    </location>
</feature>
<keyword evidence="4" id="KW-1185">Reference proteome</keyword>
<name>A0A2R8BZ02_9RHOB</name>
<dbReference type="Proteomes" id="UP000244912">
    <property type="component" value="Unassembled WGS sequence"/>
</dbReference>
<dbReference type="AlphaFoldDB" id="A0A2R8BZ02"/>
<evidence type="ECO:0000313" key="4">
    <source>
        <dbReference type="Proteomes" id="UP000244912"/>
    </source>
</evidence>
<gene>
    <name evidence="3" type="ORF">PAA8504_03167</name>
</gene>
<sequence>MKRTVIAAAVGLAGLAAPALAEVHPPAVFAYTTHENYCPNGLQPVTINGIVSCGTPNQPITYRQVMTHPVQRTHPPRKAMRSHYQRSTGIPLKGGDVYVPSGKGID</sequence>
<evidence type="ECO:0000313" key="3">
    <source>
        <dbReference type="EMBL" id="SPJ25316.1"/>
    </source>
</evidence>
<protein>
    <submittedName>
        <fullName evidence="3">Uncharacterized protein</fullName>
    </submittedName>
</protein>
<dbReference type="EMBL" id="ONZF01000008">
    <property type="protein sequence ID" value="SPJ25316.1"/>
    <property type="molecule type" value="Genomic_DNA"/>
</dbReference>